<dbReference type="PANTHER" id="PTHR44379:SF5">
    <property type="entry name" value="OXIDOREDUCTASE WITH IRON-SULFUR SUBUNIT"/>
    <property type="match status" value="1"/>
</dbReference>
<evidence type="ECO:0000256" key="4">
    <source>
        <dbReference type="ARBA" id="ARBA00023004"/>
    </source>
</evidence>
<dbReference type="InterPro" id="IPR006058">
    <property type="entry name" value="2Fe2S_fd_BS"/>
</dbReference>
<dbReference type="EMBL" id="CCNE01000005">
    <property type="protein sequence ID" value="CDX51601.1"/>
    <property type="molecule type" value="Genomic_DNA"/>
</dbReference>
<keyword evidence="1" id="KW-0001">2Fe-2S</keyword>
<dbReference type="PANTHER" id="PTHR44379">
    <property type="entry name" value="OXIDOREDUCTASE WITH IRON-SULFUR SUBUNIT"/>
    <property type="match status" value="1"/>
</dbReference>
<dbReference type="EC" id="1.2.99.2" evidence="7"/>
<protein>
    <submittedName>
        <fullName evidence="7">Carbon monoxide dehydrogenase small chain</fullName>
        <ecNumber evidence="7">1.2.99.2</ecNumber>
    </submittedName>
</protein>
<dbReference type="Pfam" id="PF00111">
    <property type="entry name" value="Fer2"/>
    <property type="match status" value="1"/>
</dbReference>
<dbReference type="GO" id="GO:0046872">
    <property type="term" value="F:metal ion binding"/>
    <property type="evidence" value="ECO:0007669"/>
    <property type="project" value="UniProtKB-KW"/>
</dbReference>
<evidence type="ECO:0000256" key="1">
    <source>
        <dbReference type="ARBA" id="ARBA00022714"/>
    </source>
</evidence>
<dbReference type="CDD" id="cd00207">
    <property type="entry name" value="fer2"/>
    <property type="match status" value="1"/>
</dbReference>
<evidence type="ECO:0000313" key="8">
    <source>
        <dbReference type="Proteomes" id="UP000046122"/>
    </source>
</evidence>
<feature type="domain" description="2Fe-2S ferredoxin-type" evidence="6">
    <location>
        <begin position="17"/>
        <end position="93"/>
    </location>
</feature>
<keyword evidence="2" id="KW-0479">Metal-binding</keyword>
<dbReference type="InterPro" id="IPR051452">
    <property type="entry name" value="Diverse_Oxidoreductases"/>
</dbReference>
<keyword evidence="3 7" id="KW-0560">Oxidoreductase</keyword>
<dbReference type="Gene3D" id="1.10.150.120">
    <property type="entry name" value="[2Fe-2S]-binding domain"/>
    <property type="match status" value="1"/>
</dbReference>
<dbReference type="InterPro" id="IPR001041">
    <property type="entry name" value="2Fe-2S_ferredoxin-type"/>
</dbReference>
<dbReference type="InterPro" id="IPR036010">
    <property type="entry name" value="2Fe-2S_ferredoxin-like_sf"/>
</dbReference>
<dbReference type="SUPFAM" id="SSF47741">
    <property type="entry name" value="CO dehydrogenase ISP C-domain like"/>
    <property type="match status" value="1"/>
</dbReference>
<evidence type="ECO:0000259" key="6">
    <source>
        <dbReference type="PROSITE" id="PS51085"/>
    </source>
</evidence>
<dbReference type="SUPFAM" id="SSF54292">
    <property type="entry name" value="2Fe-2S ferredoxin-like"/>
    <property type="match status" value="1"/>
</dbReference>
<gene>
    <name evidence="7" type="primary">cutS</name>
    <name evidence="7" type="ORF">MPL3365_130558</name>
</gene>
<keyword evidence="4" id="KW-0408">Iron</keyword>
<dbReference type="Gene3D" id="3.10.20.30">
    <property type="match status" value="1"/>
</dbReference>
<dbReference type="GO" id="GO:0016491">
    <property type="term" value="F:oxidoreductase activity"/>
    <property type="evidence" value="ECO:0007669"/>
    <property type="project" value="UniProtKB-KW"/>
</dbReference>
<evidence type="ECO:0000256" key="5">
    <source>
        <dbReference type="ARBA" id="ARBA00023014"/>
    </source>
</evidence>
<proteinExistence type="predicted"/>
<dbReference type="InterPro" id="IPR002888">
    <property type="entry name" value="2Fe-2S-bd"/>
</dbReference>
<evidence type="ECO:0000256" key="3">
    <source>
        <dbReference type="ARBA" id="ARBA00023002"/>
    </source>
</evidence>
<dbReference type="InterPro" id="IPR012675">
    <property type="entry name" value="Beta-grasp_dom_sf"/>
</dbReference>
<dbReference type="FunFam" id="3.10.20.30:FF:000020">
    <property type="entry name" value="Xanthine dehydrogenase iron-sulfur subunit"/>
    <property type="match status" value="1"/>
</dbReference>
<dbReference type="Pfam" id="PF01799">
    <property type="entry name" value="Fer2_2"/>
    <property type="match status" value="1"/>
</dbReference>
<evidence type="ECO:0000313" key="7">
    <source>
        <dbReference type="EMBL" id="CDX51601.1"/>
    </source>
</evidence>
<keyword evidence="5" id="KW-0411">Iron-sulfur</keyword>
<evidence type="ECO:0000256" key="2">
    <source>
        <dbReference type="ARBA" id="ARBA00022723"/>
    </source>
</evidence>
<dbReference type="GO" id="GO:0051537">
    <property type="term" value="F:2 iron, 2 sulfur cluster binding"/>
    <property type="evidence" value="ECO:0007669"/>
    <property type="project" value="UniProtKB-KW"/>
</dbReference>
<dbReference type="PROSITE" id="PS00197">
    <property type="entry name" value="2FE2S_FER_1"/>
    <property type="match status" value="1"/>
</dbReference>
<accession>A0A090G3H9</accession>
<dbReference type="FunFam" id="1.10.150.120:FF:000003">
    <property type="entry name" value="Carbon monoxide dehydrogenase, small subunit"/>
    <property type="match status" value="1"/>
</dbReference>
<organism evidence="7 8">
    <name type="scientific">Mesorhizobium plurifarium</name>
    <dbReference type="NCBI Taxonomy" id="69974"/>
    <lineage>
        <taxon>Bacteria</taxon>
        <taxon>Pseudomonadati</taxon>
        <taxon>Pseudomonadota</taxon>
        <taxon>Alphaproteobacteria</taxon>
        <taxon>Hyphomicrobiales</taxon>
        <taxon>Phyllobacteriaceae</taxon>
        <taxon>Mesorhizobium</taxon>
    </lineage>
</organism>
<name>A0A090G3H9_MESPL</name>
<dbReference type="InterPro" id="IPR036884">
    <property type="entry name" value="2Fe-2S-bd_dom_sf"/>
</dbReference>
<dbReference type="PROSITE" id="PS51085">
    <property type="entry name" value="2FE2S_FER_2"/>
    <property type="match status" value="1"/>
</dbReference>
<dbReference type="AlphaFoldDB" id="A0A090G3H9"/>
<dbReference type="Proteomes" id="UP000046122">
    <property type="component" value="Unassembled WGS sequence"/>
</dbReference>
<reference evidence="7 8" key="1">
    <citation type="submission" date="2014-08" db="EMBL/GenBank/DDBJ databases">
        <authorList>
            <person name="Moulin Lionel"/>
        </authorList>
    </citation>
    <scope>NUCLEOTIDE SEQUENCE [LARGE SCALE GENOMIC DNA]</scope>
</reference>
<sequence length="174" mass="18747">MEQGRKPQGISDKMKPISVSMTINGKAQQADVDTRTLLLDFIRDAAKLTGTKRGCNEGKCGACTVICDGRAIKSCNMLAATAEGCSIETVEGMGTLKQLHPIQEAFHKHHGLQCGFCTAGFLMTTKNLIDQGLSPNHDEIRHAIHGNICRCTGYQKIVEAISEAARTYLPAAAE</sequence>